<organism evidence="1 2">
    <name type="scientific">Tetrahymena thermophila (strain SB210)</name>
    <dbReference type="NCBI Taxonomy" id="312017"/>
    <lineage>
        <taxon>Eukaryota</taxon>
        <taxon>Sar</taxon>
        <taxon>Alveolata</taxon>
        <taxon>Ciliophora</taxon>
        <taxon>Intramacronucleata</taxon>
        <taxon>Oligohymenophorea</taxon>
        <taxon>Hymenostomatida</taxon>
        <taxon>Tetrahymenina</taxon>
        <taxon>Tetrahymenidae</taxon>
        <taxon>Tetrahymena</taxon>
    </lineage>
</organism>
<dbReference type="KEGG" id="tet:TTHERM_00016040"/>
<evidence type="ECO:0000313" key="2">
    <source>
        <dbReference type="Proteomes" id="UP000009168"/>
    </source>
</evidence>
<proteinExistence type="predicted"/>
<dbReference type="GeneID" id="7826835"/>
<name>Q22RI3_TETTS</name>
<dbReference type="STRING" id="312017.Q22RI3"/>
<dbReference type="InParanoid" id="Q22RI3"/>
<keyword evidence="2" id="KW-1185">Reference proteome</keyword>
<dbReference type="RefSeq" id="XP_001008384.2">
    <property type="nucleotide sequence ID" value="XM_001008384.2"/>
</dbReference>
<gene>
    <name evidence="1" type="ORF">TTHERM_00016040</name>
</gene>
<dbReference type="eggNOG" id="KOG3595">
    <property type="taxonomic scope" value="Eukaryota"/>
</dbReference>
<evidence type="ECO:0000313" key="1">
    <source>
        <dbReference type="EMBL" id="EAR88139.2"/>
    </source>
</evidence>
<dbReference type="Proteomes" id="UP000009168">
    <property type="component" value="Unassembled WGS sequence"/>
</dbReference>
<dbReference type="AlphaFoldDB" id="Q22RI3"/>
<protein>
    <submittedName>
        <fullName evidence="1">Uncharacterized protein</fullName>
    </submittedName>
</protein>
<dbReference type="HOGENOM" id="CLU_284220_0_0_1"/>
<sequence length="654" mass="78169">MFRKSILKIRGICLEVSQLAIFSTNYVQSFSSIDIKKYHKFQMNYLQTTFIERLTELTSKISEIISNSCKNSLQVFTQVHHISTLQEASFTQQAVLTFQYKQLTHFIRFVDFLHTDSKSWLMCQGLGSIVKMIDNMIHGREVGGKVKINGFLEKEDNGCEKLYPSRELQNQIFESIVYKSCEITANLHEYFYMRPELKEYMIIDFFENQSQDPVEMKAELQQNIKSSVEYKQNFSELQQMLDLNYRQIENKCGVIQTLRELYKNYQPIQNDQLGRYEAQEFSDLFNVFLQDKKDLYEMDNHMDIGFYSLDHTELIEQVKNQMNIFYKNSFAAIEEKIDQMACFFFEKLKQNNKLLYNYPENLDQFYQFLISYQIIEKQRDVDKSFMRRIQDLSQVCVNKKIMLSGQLKQLITQTIYSYGELEKKITEIQANMDSIQFKYKQQLEREIEIFKIKTNTFINKNLTYLQIHRDLQDVNFIMQRLKEELQNDYDQLDLIKKSILVTYQHLDIDPKYHADFSFYQAHKVFLSKTERFWEIVKYWIDIQNSLLNQHYKIIQTDSLMLEIEEVLASRQNNIVKILEIQDYLDLDVQNSEVVIQLFQFLQNMSNILKFCNELKLLTSIEDKKSQINNQINIILNNQQQKLFPDLVIIHLLID</sequence>
<accession>Q22RI3</accession>
<reference evidence="2" key="1">
    <citation type="journal article" date="2006" name="PLoS Biol.">
        <title>Macronuclear genome sequence of the ciliate Tetrahymena thermophila, a model eukaryote.</title>
        <authorList>
            <person name="Eisen J.A."/>
            <person name="Coyne R.S."/>
            <person name="Wu M."/>
            <person name="Wu D."/>
            <person name="Thiagarajan M."/>
            <person name="Wortman J.R."/>
            <person name="Badger J.H."/>
            <person name="Ren Q."/>
            <person name="Amedeo P."/>
            <person name="Jones K.M."/>
            <person name="Tallon L.J."/>
            <person name="Delcher A.L."/>
            <person name="Salzberg S.L."/>
            <person name="Silva J.C."/>
            <person name="Haas B.J."/>
            <person name="Majoros W.H."/>
            <person name="Farzad M."/>
            <person name="Carlton J.M."/>
            <person name="Smith R.K. Jr."/>
            <person name="Garg J."/>
            <person name="Pearlman R.E."/>
            <person name="Karrer K.M."/>
            <person name="Sun L."/>
            <person name="Manning G."/>
            <person name="Elde N.C."/>
            <person name="Turkewitz A.P."/>
            <person name="Asai D.J."/>
            <person name="Wilkes D.E."/>
            <person name="Wang Y."/>
            <person name="Cai H."/>
            <person name="Collins K."/>
            <person name="Stewart B.A."/>
            <person name="Lee S.R."/>
            <person name="Wilamowska K."/>
            <person name="Weinberg Z."/>
            <person name="Ruzzo W.L."/>
            <person name="Wloga D."/>
            <person name="Gaertig J."/>
            <person name="Frankel J."/>
            <person name="Tsao C.-C."/>
            <person name="Gorovsky M.A."/>
            <person name="Keeling P.J."/>
            <person name="Waller R.F."/>
            <person name="Patron N.J."/>
            <person name="Cherry J.M."/>
            <person name="Stover N.A."/>
            <person name="Krieger C.J."/>
            <person name="del Toro C."/>
            <person name="Ryder H.F."/>
            <person name="Williamson S.C."/>
            <person name="Barbeau R.A."/>
            <person name="Hamilton E.P."/>
            <person name="Orias E."/>
        </authorList>
    </citation>
    <scope>NUCLEOTIDE SEQUENCE [LARGE SCALE GENOMIC DNA]</scope>
    <source>
        <strain evidence="2">SB210</strain>
    </source>
</reference>
<dbReference type="EMBL" id="GG662845">
    <property type="protein sequence ID" value="EAR88139.2"/>
    <property type="molecule type" value="Genomic_DNA"/>
</dbReference>